<evidence type="ECO:0000256" key="5">
    <source>
        <dbReference type="ARBA" id="ARBA00022884"/>
    </source>
</evidence>
<evidence type="ECO:0000313" key="12">
    <source>
        <dbReference type="EMBL" id="EFC42257.1"/>
    </source>
</evidence>
<evidence type="ECO:0000259" key="11">
    <source>
        <dbReference type="PROSITE" id="PS52002"/>
    </source>
</evidence>
<evidence type="ECO:0000256" key="9">
    <source>
        <dbReference type="RuleBase" id="RU365049"/>
    </source>
</evidence>
<sequence>MLVELKNGETFNGTLTNCDQFMNMNLEDVTCTSRDGTRFWKMDKVYIRGYTLKYIRILDEIINKVKEEQKKSRSKPQQQGNSNNNSNTNNSNTSSQRSRSNSSGRGSGMRGTNDNRSSSGRGKISFSFLY</sequence>
<keyword evidence="4 9" id="KW-0747">Spliceosome</keyword>
<dbReference type="SUPFAM" id="SSF50182">
    <property type="entry name" value="Sm-like ribonucleoproteins"/>
    <property type="match status" value="1"/>
</dbReference>
<dbReference type="CDD" id="cd01723">
    <property type="entry name" value="LSm4"/>
    <property type="match status" value="1"/>
</dbReference>
<dbReference type="OMA" id="FMNMNLE"/>
<keyword evidence="5 9" id="KW-0694">RNA-binding</keyword>
<evidence type="ECO:0000256" key="6">
    <source>
        <dbReference type="ARBA" id="ARBA00023187"/>
    </source>
</evidence>
<protein>
    <recommendedName>
        <fullName evidence="9">U6 snRNA-associated Sm-like protein LSm4</fullName>
    </recommendedName>
</protein>
<keyword evidence="13" id="KW-1185">Reference proteome</keyword>
<dbReference type="VEuPathDB" id="AmoebaDB:NAEGRDRAFT_70010"/>
<dbReference type="AlphaFoldDB" id="D2VM49"/>
<keyword evidence="8 9" id="KW-0687">Ribonucleoprotein</keyword>
<comment type="subcellular location">
    <subcellularLocation>
        <location evidence="1 9">Nucleus</location>
    </subcellularLocation>
</comment>
<dbReference type="GO" id="GO:0000398">
    <property type="term" value="P:mRNA splicing, via spliceosome"/>
    <property type="evidence" value="ECO:0007669"/>
    <property type="project" value="InterPro"/>
</dbReference>
<dbReference type="GO" id="GO:0000956">
    <property type="term" value="P:nuclear-transcribed mRNA catabolic process"/>
    <property type="evidence" value="ECO:0007669"/>
    <property type="project" value="UniProtKB-UniRule"/>
</dbReference>
<comment type="function">
    <text evidence="9">Binds specifically to the 3'-terminal U-tract of U6 snRNA.</text>
</comment>
<evidence type="ECO:0000256" key="2">
    <source>
        <dbReference type="ARBA" id="ARBA00006850"/>
    </source>
</evidence>
<dbReference type="InterPro" id="IPR034101">
    <property type="entry name" value="Lsm4"/>
</dbReference>
<dbReference type="PROSITE" id="PS52002">
    <property type="entry name" value="SM"/>
    <property type="match status" value="1"/>
</dbReference>
<dbReference type="InterPro" id="IPR001163">
    <property type="entry name" value="Sm_dom_euk/arc"/>
</dbReference>
<keyword evidence="7 9" id="KW-0539">Nucleus</keyword>
<evidence type="ECO:0000256" key="7">
    <source>
        <dbReference type="ARBA" id="ARBA00023242"/>
    </source>
</evidence>
<evidence type="ECO:0000256" key="4">
    <source>
        <dbReference type="ARBA" id="ARBA00022728"/>
    </source>
</evidence>
<reference evidence="12 13" key="1">
    <citation type="journal article" date="2010" name="Cell">
        <title>The genome of Naegleria gruberi illuminates early eukaryotic versatility.</title>
        <authorList>
            <person name="Fritz-Laylin L.K."/>
            <person name="Prochnik S.E."/>
            <person name="Ginger M.L."/>
            <person name="Dacks J.B."/>
            <person name="Carpenter M.L."/>
            <person name="Field M.C."/>
            <person name="Kuo A."/>
            <person name="Paredez A."/>
            <person name="Chapman J."/>
            <person name="Pham J."/>
            <person name="Shu S."/>
            <person name="Neupane R."/>
            <person name="Cipriano M."/>
            <person name="Mancuso J."/>
            <person name="Tu H."/>
            <person name="Salamov A."/>
            <person name="Lindquist E."/>
            <person name="Shapiro H."/>
            <person name="Lucas S."/>
            <person name="Grigoriev I.V."/>
            <person name="Cande W.Z."/>
            <person name="Fulton C."/>
            <person name="Rokhsar D.S."/>
            <person name="Dawson S.C."/>
        </authorList>
    </citation>
    <scope>NUCLEOTIDE SEQUENCE [LARGE SCALE GENOMIC DNA]</scope>
    <source>
        <strain evidence="12 13">NEG-M</strain>
    </source>
</reference>
<organism evidence="13">
    <name type="scientific">Naegleria gruberi</name>
    <name type="common">Amoeba</name>
    <dbReference type="NCBI Taxonomy" id="5762"/>
    <lineage>
        <taxon>Eukaryota</taxon>
        <taxon>Discoba</taxon>
        <taxon>Heterolobosea</taxon>
        <taxon>Tetramitia</taxon>
        <taxon>Eutetramitia</taxon>
        <taxon>Vahlkampfiidae</taxon>
        <taxon>Naegleria</taxon>
    </lineage>
</organism>
<evidence type="ECO:0000313" key="13">
    <source>
        <dbReference type="Proteomes" id="UP000006671"/>
    </source>
</evidence>
<keyword evidence="6 9" id="KW-0508">mRNA splicing</keyword>
<evidence type="ECO:0000256" key="10">
    <source>
        <dbReference type="SAM" id="MobiDB-lite"/>
    </source>
</evidence>
<dbReference type="Pfam" id="PF01423">
    <property type="entry name" value="LSM"/>
    <property type="match status" value="1"/>
</dbReference>
<dbReference type="SMART" id="SM00651">
    <property type="entry name" value="Sm"/>
    <property type="match status" value="1"/>
</dbReference>
<evidence type="ECO:0000256" key="1">
    <source>
        <dbReference type="ARBA" id="ARBA00004123"/>
    </source>
</evidence>
<dbReference type="FunCoup" id="D2VM49">
    <property type="interactions" value="196"/>
</dbReference>
<dbReference type="InParanoid" id="D2VM49"/>
<dbReference type="InterPro" id="IPR047575">
    <property type="entry name" value="Sm"/>
</dbReference>
<dbReference type="GO" id="GO:0003723">
    <property type="term" value="F:RNA binding"/>
    <property type="evidence" value="ECO:0007669"/>
    <property type="project" value="UniProtKB-KW"/>
</dbReference>
<gene>
    <name evidence="9" type="primary">LSM4</name>
    <name evidence="12" type="ORF">NAEGRDRAFT_70010</name>
</gene>
<dbReference type="eggNOG" id="KOG3293">
    <property type="taxonomic scope" value="Eukaryota"/>
</dbReference>
<dbReference type="Gene3D" id="2.30.30.100">
    <property type="match status" value="1"/>
</dbReference>
<feature type="region of interest" description="Disordered" evidence="10">
    <location>
        <begin position="67"/>
        <end position="130"/>
    </location>
</feature>
<dbReference type="EMBL" id="GG738881">
    <property type="protein sequence ID" value="EFC42257.1"/>
    <property type="molecule type" value="Genomic_DNA"/>
</dbReference>
<dbReference type="PANTHER" id="PTHR23338">
    <property type="entry name" value="SMALL NUCLEAR RIBONUCLEOPROTEIN SM"/>
    <property type="match status" value="1"/>
</dbReference>
<dbReference type="InterPro" id="IPR010920">
    <property type="entry name" value="LSM_dom_sf"/>
</dbReference>
<dbReference type="Proteomes" id="UP000006671">
    <property type="component" value="Unassembled WGS sequence"/>
</dbReference>
<feature type="domain" description="Sm" evidence="11">
    <location>
        <begin position="1"/>
        <end position="61"/>
    </location>
</feature>
<evidence type="ECO:0000256" key="8">
    <source>
        <dbReference type="ARBA" id="ARBA00023274"/>
    </source>
</evidence>
<feature type="compositionally biased region" description="Low complexity" evidence="10">
    <location>
        <begin position="77"/>
        <end position="104"/>
    </location>
</feature>
<dbReference type="OrthoDB" id="747253at2759"/>
<dbReference type="STRING" id="5762.D2VM49"/>
<dbReference type="GO" id="GO:0005681">
    <property type="term" value="C:spliceosomal complex"/>
    <property type="evidence" value="ECO:0007669"/>
    <property type="project" value="UniProtKB-UniRule"/>
</dbReference>
<comment type="subunit">
    <text evidence="9">LSm subunits form a heteromer with a doughnut shape.</text>
</comment>
<name>D2VM49_NAEGR</name>
<evidence type="ECO:0000256" key="3">
    <source>
        <dbReference type="ARBA" id="ARBA00022664"/>
    </source>
</evidence>
<keyword evidence="3 9" id="KW-0507">mRNA processing</keyword>
<proteinExistence type="inferred from homology"/>
<dbReference type="InterPro" id="IPR027141">
    <property type="entry name" value="LSm4/Sm_D1/D3"/>
</dbReference>
<accession>D2VM49</accession>
<comment type="similarity">
    <text evidence="2 9">Belongs to the snRNP Sm proteins family.</text>
</comment>